<dbReference type="InterPro" id="IPR015425">
    <property type="entry name" value="FH2_Formin"/>
</dbReference>
<feature type="compositionally biased region" description="Pro residues" evidence="2">
    <location>
        <begin position="512"/>
        <end position="541"/>
    </location>
</feature>
<dbReference type="InterPro" id="IPR010473">
    <property type="entry name" value="GTPase-bd"/>
</dbReference>
<evidence type="ECO:0000256" key="1">
    <source>
        <dbReference type="SAM" id="Coils"/>
    </source>
</evidence>
<dbReference type="GO" id="GO:0003779">
    <property type="term" value="F:actin binding"/>
    <property type="evidence" value="ECO:0007669"/>
    <property type="project" value="InterPro"/>
</dbReference>
<feature type="compositionally biased region" description="Low complexity" evidence="2">
    <location>
        <begin position="475"/>
        <end position="492"/>
    </location>
</feature>
<feature type="region of interest" description="Disordered" evidence="2">
    <location>
        <begin position="425"/>
        <end position="446"/>
    </location>
</feature>
<dbReference type="SUPFAM" id="SSF101447">
    <property type="entry name" value="Formin homology 2 domain (FH2 domain)"/>
    <property type="match status" value="1"/>
</dbReference>
<dbReference type="STRING" id="105785.A0A2J7PPN5"/>
<dbReference type="Pfam" id="PF06371">
    <property type="entry name" value="Drf_GBD"/>
    <property type="match status" value="1"/>
</dbReference>
<dbReference type="InterPro" id="IPR042201">
    <property type="entry name" value="FH2_Formin_sf"/>
</dbReference>
<dbReference type="SUPFAM" id="SSF48371">
    <property type="entry name" value="ARM repeat"/>
    <property type="match status" value="1"/>
</dbReference>
<feature type="coiled-coil region" evidence="1">
    <location>
        <begin position="1020"/>
        <end position="1076"/>
    </location>
</feature>
<dbReference type="Pfam" id="PF06367">
    <property type="entry name" value="Drf_FH3"/>
    <property type="match status" value="1"/>
</dbReference>
<keyword evidence="1" id="KW-0175">Coiled coil</keyword>
<dbReference type="InParanoid" id="A0A2J7PPN5"/>
<dbReference type="PROSITE" id="PS51444">
    <property type="entry name" value="FH2"/>
    <property type="match status" value="1"/>
</dbReference>
<evidence type="ECO:0000259" key="3">
    <source>
        <dbReference type="PROSITE" id="PS51232"/>
    </source>
</evidence>
<dbReference type="SMART" id="SM00498">
    <property type="entry name" value="FH2"/>
    <property type="match status" value="1"/>
</dbReference>
<feature type="region of interest" description="Disordered" evidence="2">
    <location>
        <begin position="727"/>
        <end position="747"/>
    </location>
</feature>
<feature type="compositionally biased region" description="Basic and acidic residues" evidence="2">
    <location>
        <begin position="1112"/>
        <end position="1125"/>
    </location>
</feature>
<keyword evidence="6" id="KW-1185">Reference proteome</keyword>
<organism evidence="5 6">
    <name type="scientific">Cryptotermes secundus</name>
    <dbReference type="NCBI Taxonomy" id="105785"/>
    <lineage>
        <taxon>Eukaryota</taxon>
        <taxon>Metazoa</taxon>
        <taxon>Ecdysozoa</taxon>
        <taxon>Arthropoda</taxon>
        <taxon>Hexapoda</taxon>
        <taxon>Insecta</taxon>
        <taxon>Pterygota</taxon>
        <taxon>Neoptera</taxon>
        <taxon>Polyneoptera</taxon>
        <taxon>Dictyoptera</taxon>
        <taxon>Blattodea</taxon>
        <taxon>Blattoidea</taxon>
        <taxon>Termitoidae</taxon>
        <taxon>Kalotermitidae</taxon>
        <taxon>Cryptotermitinae</taxon>
        <taxon>Cryptotermes</taxon>
    </lineage>
</organism>
<dbReference type="InterPro" id="IPR016024">
    <property type="entry name" value="ARM-type_fold"/>
</dbReference>
<sequence length="1170" mass="128052">MRTLVVKNGVKMRSHQRWVRAATKAKRAPGPMVRTSSEQLLKDLRGGLDLSRWDPELCVQMLRLPTAHNYTAIRKLLDKASKEWLLEFLERDGLGVLLESLNRLGDRRTHSVADTLTQMQCMSCLRTVMNFRPGLHYIADRNEYTRKLATILSSSNPTVRLQVYELLCAVSLASPRGHVLALDALQHFKVYHGLRYRFEVILSELKTAESDVLCSTLLAFVNCLVFGCEDLHQRNRIRNEFLGLGFGSILSKFRNSGNELVQIQVEVFDEKLHHDQAELEKDPTNLSLQQIFDIVSAKVADSPQSLYFQSILLNLSQLDTSQAATDCIWEALEEISAGDCSVTKKNGMRRMRNLISRKNMCSESTQTPTRGWLRGQLLKATSVDVAVQVDMSDSLEQNMDVCVPPSQDKADKNILRPLPLQTLETCPTSETEPVPASPVNHLPETDSATLPSLSVLTPSHISPSLAQCLPLQSETSGQTSPTSISQTPQSSGVSDATPCPLPSLSATVSGPCQPPLPTAVAGPLPPPLPTAVSGPPTPPSPTAVSGQPTAMSGTPPPPQPTAMSGPPPPSLPTAGSAPPPPPLPTAMSGPPPPPLPKAVSGPPPPPLSTAMSCPRPPPPPPLPIAMFRPPPQPIAISGPPPPPLPTTMFGPPPPPLPTAVSGPPPPPLPTTMFGPPPPPLPTTISGPPPPPLPTTVSGPPPLPLPTAVIGPLQSIGYMTVPNMRSSLPSDLTDSGSRNADNKFNTWHGPRRKMRTINWTQIPKTLTGNCMWTGVEALPKPERLDLQQLEELFCQKTGNSGAKRPASAPAAQPIVVELNLLDSKRSLAVNICLRQIKGRGAAVVKAVQDASSSELGAEKLRGLQRLLPERHELELLLTHANEAERFGAAEKYFYELSRIPGYALRMEAMLQREDFPTHVEELRPQLHGLVNMCDQLIKNTSLREFLTLILQIGNCLNAGSYAGNAAGFKLNTLPKLLDTRANKPRMTFLHFVVQVAEANNKNALIFTKDLSNINKICKISVEGLEDEVRQVVTDIKALNSRLNEDGHGIRSYFKEFMERALLEVGELQRDVQNVKNMAASLARHFCEEPEKFQLEECFKLFADFFRRVEEVQKENEERQKQEDRAAQRTGRANKLGSKKPSLKPDNSEVCLVDRLMAEIRSGTFKLRRSEV</sequence>
<comment type="caution">
    <text evidence="5">The sequence shown here is derived from an EMBL/GenBank/DDBJ whole genome shotgun (WGS) entry which is preliminary data.</text>
</comment>
<dbReference type="PROSITE" id="PS51232">
    <property type="entry name" value="GBD_FH3"/>
    <property type="match status" value="1"/>
</dbReference>
<reference evidence="5 6" key="1">
    <citation type="submission" date="2017-12" db="EMBL/GenBank/DDBJ databases">
        <title>Hemimetabolous genomes reveal molecular basis of termite eusociality.</title>
        <authorList>
            <person name="Harrison M.C."/>
            <person name="Jongepier E."/>
            <person name="Robertson H.M."/>
            <person name="Arning N."/>
            <person name="Bitard-Feildel T."/>
            <person name="Chao H."/>
            <person name="Childers C.P."/>
            <person name="Dinh H."/>
            <person name="Doddapaneni H."/>
            <person name="Dugan S."/>
            <person name="Gowin J."/>
            <person name="Greiner C."/>
            <person name="Han Y."/>
            <person name="Hu H."/>
            <person name="Hughes D.S.T."/>
            <person name="Huylmans A.-K."/>
            <person name="Kemena C."/>
            <person name="Kremer L.P.M."/>
            <person name="Lee S.L."/>
            <person name="Lopez-Ezquerra A."/>
            <person name="Mallet L."/>
            <person name="Monroy-Kuhn J.M."/>
            <person name="Moser A."/>
            <person name="Murali S.C."/>
            <person name="Muzny D.M."/>
            <person name="Otani S."/>
            <person name="Piulachs M.-D."/>
            <person name="Poelchau M."/>
            <person name="Qu J."/>
            <person name="Schaub F."/>
            <person name="Wada-Katsumata A."/>
            <person name="Worley K.C."/>
            <person name="Xie Q."/>
            <person name="Ylla G."/>
            <person name="Poulsen M."/>
            <person name="Gibbs R.A."/>
            <person name="Schal C."/>
            <person name="Richards S."/>
            <person name="Belles X."/>
            <person name="Korb J."/>
            <person name="Bornberg-Bauer E."/>
        </authorList>
    </citation>
    <scope>NUCLEOTIDE SEQUENCE [LARGE SCALE GENOMIC DNA]</scope>
    <source>
        <tissue evidence="5">Whole body</tissue>
    </source>
</reference>
<dbReference type="InterPro" id="IPR010472">
    <property type="entry name" value="FH3_dom"/>
</dbReference>
<dbReference type="InterPro" id="IPR014768">
    <property type="entry name" value="GBD/FH3_dom"/>
</dbReference>
<dbReference type="FunCoup" id="A0A2J7PPN5">
    <property type="interactions" value="268"/>
</dbReference>
<dbReference type="OrthoDB" id="26518at2759"/>
<dbReference type="Pfam" id="PF02181">
    <property type="entry name" value="FH2"/>
    <property type="match status" value="1"/>
</dbReference>
<evidence type="ECO:0000256" key="2">
    <source>
        <dbReference type="SAM" id="MobiDB-lite"/>
    </source>
</evidence>
<evidence type="ECO:0000313" key="6">
    <source>
        <dbReference type="Proteomes" id="UP000235965"/>
    </source>
</evidence>
<gene>
    <name evidence="5" type="ORF">B7P43_G16321</name>
</gene>
<evidence type="ECO:0000313" key="5">
    <source>
        <dbReference type="EMBL" id="PNF18269.1"/>
    </source>
</evidence>
<dbReference type="PANTHER" id="PTHR46345">
    <property type="entry name" value="INVERTED FORMIN-2"/>
    <property type="match status" value="1"/>
</dbReference>
<dbReference type="EMBL" id="NEVH01022660">
    <property type="protein sequence ID" value="PNF18269.1"/>
    <property type="molecule type" value="Genomic_DNA"/>
</dbReference>
<proteinExistence type="predicted"/>
<dbReference type="Gene3D" id="1.25.10.10">
    <property type="entry name" value="Leucine-rich Repeat Variant"/>
    <property type="match status" value="1"/>
</dbReference>
<protein>
    <recommendedName>
        <fullName evidence="7">Inverted formin-2</fullName>
    </recommendedName>
</protein>
<feature type="region of interest" description="Disordered" evidence="2">
    <location>
        <begin position="1112"/>
        <end position="1144"/>
    </location>
</feature>
<dbReference type="AlphaFoldDB" id="A0A2J7PPN5"/>
<evidence type="ECO:0000259" key="4">
    <source>
        <dbReference type="PROSITE" id="PS51444"/>
    </source>
</evidence>
<accession>A0A2J7PPN5</accession>
<dbReference type="Gene3D" id="1.20.58.2220">
    <property type="entry name" value="Formin, FH2 domain"/>
    <property type="match status" value="1"/>
</dbReference>
<feature type="compositionally biased region" description="Pro residues" evidence="2">
    <location>
        <begin position="554"/>
        <end position="607"/>
    </location>
</feature>
<dbReference type="GO" id="GO:0030036">
    <property type="term" value="P:actin cytoskeleton organization"/>
    <property type="evidence" value="ECO:0007669"/>
    <property type="project" value="InterPro"/>
</dbReference>
<evidence type="ECO:0008006" key="7">
    <source>
        <dbReference type="Google" id="ProtNLM"/>
    </source>
</evidence>
<dbReference type="Proteomes" id="UP000235965">
    <property type="component" value="Unassembled WGS sequence"/>
</dbReference>
<feature type="region of interest" description="Disordered" evidence="2">
    <location>
        <begin position="471"/>
        <end position="689"/>
    </location>
</feature>
<name>A0A2J7PPN5_9NEOP</name>
<feature type="domain" description="FH2" evidence="4">
    <location>
        <begin position="743"/>
        <end position="1133"/>
    </location>
</feature>
<dbReference type="GO" id="GO:0031267">
    <property type="term" value="F:small GTPase binding"/>
    <property type="evidence" value="ECO:0007669"/>
    <property type="project" value="InterPro"/>
</dbReference>
<dbReference type="PANTHER" id="PTHR46345:SF8">
    <property type="entry name" value="FORMIN 3, ISOFORM B"/>
    <property type="match status" value="1"/>
</dbReference>
<feature type="compositionally biased region" description="Polar residues" evidence="2">
    <location>
        <begin position="727"/>
        <end position="744"/>
    </location>
</feature>
<dbReference type="SMART" id="SM01139">
    <property type="entry name" value="Drf_FH3"/>
    <property type="match status" value="1"/>
</dbReference>
<feature type="domain" description="GBD/FH3" evidence="3">
    <location>
        <begin position="1"/>
        <end position="347"/>
    </location>
</feature>
<feature type="compositionally biased region" description="Pro residues" evidence="2">
    <location>
        <begin position="614"/>
        <end position="689"/>
    </location>
</feature>
<dbReference type="SMART" id="SM01140">
    <property type="entry name" value="Drf_GBD"/>
    <property type="match status" value="1"/>
</dbReference>
<dbReference type="InterPro" id="IPR011989">
    <property type="entry name" value="ARM-like"/>
</dbReference>